<feature type="region of interest" description="Disordered" evidence="5">
    <location>
        <begin position="1"/>
        <end position="39"/>
    </location>
</feature>
<proteinExistence type="predicted"/>
<dbReference type="GO" id="GO:0006511">
    <property type="term" value="P:ubiquitin-dependent protein catabolic process"/>
    <property type="evidence" value="ECO:0007669"/>
    <property type="project" value="TreeGrafter"/>
</dbReference>
<sequence length="1129" mass="127426">MPRPKRQRREVVRADVGWVPTVGPTPTSAGRDAPPQNRTVKAESTVVVTPFKTERAPLLQLFHFHKAIRRELESLAEQLHAVSDAAPLSLEDVDELMERLVRLRSMLEHHCASEDNILLPVLLLKGCDALNAPDTCACHESSGFHKLTELLASLEQSWRDGAVATARDRFEELCSLVEEHLRAEEEMMTPFFCDLRCLSLDEQGRLFVKIVFSMPLEAQSSLVLRALRALNTDQERAQFLGLLERYASAEDFSRIAGLVVHDMPRESFQRLATLVPRLSAAAEAHLHPLMEIRHIHLALRKALDELQREATEVDPHDDLQLRALATQVEFLRSVHTVHSDGEDSVFLQQLDDAGDDDVLETLRHDHGTEDRKFEAVLSRLAELRAAPSDQRQQLMERCRAQLRGLVGHLVRHMGTEESRLFPILEQYSVGVQDRLVREVMRRIPEHQLHTIIPWLLNSLPMDEREKMLRNLLRSMPQSEFDELTRSLTASVNRGILDGRDWHELARRIPEIAASAGAEVEDALFSGPVAEIMRVHKAIRIDLQVLTQEALRLDAESLNPRHVATLRERYAFLQHMVTDHSDAEDRVVLPALAERVHGVVQEYEDDHHCEKQMFGALGRLFTDLQCAGTRQEMRSLTQRIRSLAMALRVDLMHHLEREEAALWPLLVKHFERAEQTQIVGDVFGQIPAERIRELLPWMVRVLSRHESANMMQHILTITRSTMFEQWLRTWFKELDVLVGKRGADAGSEAGGAGGKQPREPTPADADEVVSKAAAAAEKYIRQAMGDVEHAVRAIARDHLLSDREKSLLMQNVMILQWKRKRAGGDRGGVAGSADDDVGRGVAGGDSGAVSTSTAAGGPVATTSGSSSRYPGVERTYRQTPQGRILGCQHYARTCRLLAPCCKQYFTCRLCHDEARDHVMDRYAVERILCMQCLTEQAPAESCVQCGGRFARYACLVCKLYDDAPDRHIYHCGYCNVCRVGQGLGIDFIHCMRCNACMSTKYAKNHRCIERRMESDCPVCGEYLFTSTTPVKFLRCGHLMHASCYKHYAATDYRCPICKKSLADMSAYFEALLRDKPMPLEYRGFAAQVACNDCGRLSTTEFHFLYNKCASCHSYNTRVLQVSASAPRTGE</sequence>
<dbReference type="EMBL" id="JANCYW010000007">
    <property type="protein sequence ID" value="KAK4536159.1"/>
    <property type="molecule type" value="Genomic_DNA"/>
</dbReference>
<evidence type="ECO:0000313" key="9">
    <source>
        <dbReference type="EMBL" id="KAK4536159.1"/>
    </source>
</evidence>
<feature type="domain" description="CTCHY-type" evidence="8">
    <location>
        <begin position="948"/>
        <end position="1014"/>
    </location>
</feature>
<dbReference type="InterPro" id="IPR037274">
    <property type="entry name" value="Znf_CHY_sf"/>
</dbReference>
<reference evidence="9 10" key="1">
    <citation type="submission" date="2022-07" db="EMBL/GenBank/DDBJ databases">
        <title>Genome-wide signatures of adaptation to extreme environments.</title>
        <authorList>
            <person name="Cho C.H."/>
            <person name="Yoon H.S."/>
        </authorList>
    </citation>
    <scope>NUCLEOTIDE SEQUENCE [LARGE SCALE GENOMIC DNA]</scope>
    <source>
        <strain evidence="9 10">DBV 063 E5</strain>
    </source>
</reference>
<dbReference type="InterPro" id="IPR039512">
    <property type="entry name" value="RCHY1_zinc-ribbon"/>
</dbReference>
<dbReference type="GO" id="GO:0016567">
    <property type="term" value="P:protein ubiquitination"/>
    <property type="evidence" value="ECO:0007669"/>
    <property type="project" value="TreeGrafter"/>
</dbReference>
<dbReference type="PANTHER" id="PTHR21319">
    <property type="entry name" value="RING FINGER AND CHY ZINC FINGER DOMAIN-CONTAINING PROTEIN 1"/>
    <property type="match status" value="1"/>
</dbReference>
<dbReference type="InterPro" id="IPR037275">
    <property type="entry name" value="Znf_CTCHY_sf"/>
</dbReference>
<feature type="domain" description="CHY-type" evidence="7">
    <location>
        <begin position="879"/>
        <end position="946"/>
    </location>
</feature>
<dbReference type="PANTHER" id="PTHR21319:SF0">
    <property type="entry name" value="AND RING FINGER DOMAIN PROTEIN, PUTATIVE (AFU_ORTHOLOGUE AFUA_1G08900)-RELATED"/>
    <property type="match status" value="1"/>
</dbReference>
<gene>
    <name evidence="9" type="ORF">CDCA_CDCA07G2184</name>
</gene>
<evidence type="ECO:0000313" key="10">
    <source>
        <dbReference type="Proteomes" id="UP001301350"/>
    </source>
</evidence>
<name>A0AAV9IV45_CYACA</name>
<keyword evidence="2 4" id="KW-0863">Zinc-finger</keyword>
<evidence type="ECO:0008006" key="11">
    <source>
        <dbReference type="Google" id="ProtNLM"/>
    </source>
</evidence>
<evidence type="ECO:0000256" key="4">
    <source>
        <dbReference type="PROSITE-ProRule" id="PRU00601"/>
    </source>
</evidence>
<dbReference type="GO" id="GO:0005634">
    <property type="term" value="C:nucleus"/>
    <property type="evidence" value="ECO:0007669"/>
    <property type="project" value="TreeGrafter"/>
</dbReference>
<dbReference type="CDD" id="cd16464">
    <property type="entry name" value="RING-H2_Pirh2-like"/>
    <property type="match status" value="1"/>
</dbReference>
<keyword evidence="3" id="KW-0862">Zinc</keyword>
<feature type="region of interest" description="Disordered" evidence="5">
    <location>
        <begin position="744"/>
        <end position="765"/>
    </location>
</feature>
<dbReference type="GO" id="GO:0008270">
    <property type="term" value="F:zinc ion binding"/>
    <property type="evidence" value="ECO:0007669"/>
    <property type="project" value="UniProtKB-KW"/>
</dbReference>
<evidence type="ECO:0000259" key="7">
    <source>
        <dbReference type="PROSITE" id="PS51266"/>
    </source>
</evidence>
<evidence type="ECO:0000259" key="6">
    <source>
        <dbReference type="PROSITE" id="PS50089"/>
    </source>
</evidence>
<dbReference type="Pfam" id="PF01814">
    <property type="entry name" value="Hemerythrin"/>
    <property type="match status" value="3"/>
</dbReference>
<dbReference type="SUPFAM" id="SSF57850">
    <property type="entry name" value="RING/U-box"/>
    <property type="match status" value="1"/>
</dbReference>
<dbReference type="AlphaFoldDB" id="A0AAV9IV45"/>
<dbReference type="SUPFAM" id="SSF161219">
    <property type="entry name" value="CHY zinc finger-like"/>
    <property type="match status" value="1"/>
</dbReference>
<dbReference type="PROSITE" id="PS50089">
    <property type="entry name" value="ZF_RING_2"/>
    <property type="match status" value="1"/>
</dbReference>
<dbReference type="Proteomes" id="UP001301350">
    <property type="component" value="Unassembled WGS sequence"/>
</dbReference>
<dbReference type="Gene3D" id="3.30.40.10">
    <property type="entry name" value="Zinc/RING finger domain, C3HC4 (zinc finger)"/>
    <property type="match status" value="1"/>
</dbReference>
<dbReference type="Gene3D" id="1.20.120.520">
    <property type="entry name" value="nmb1532 protein domain like"/>
    <property type="match status" value="3"/>
</dbReference>
<dbReference type="Pfam" id="PF14599">
    <property type="entry name" value="zinc_ribbon_6"/>
    <property type="match status" value="1"/>
</dbReference>
<dbReference type="Pfam" id="PF05495">
    <property type="entry name" value="zf-CHY"/>
    <property type="match status" value="1"/>
</dbReference>
<dbReference type="InterPro" id="IPR012312">
    <property type="entry name" value="Hemerythrin-like"/>
</dbReference>
<dbReference type="SMART" id="SM00184">
    <property type="entry name" value="RING"/>
    <property type="match status" value="1"/>
</dbReference>
<dbReference type="InterPro" id="IPR017921">
    <property type="entry name" value="Znf_CTCHY"/>
</dbReference>
<dbReference type="SUPFAM" id="SSF161245">
    <property type="entry name" value="Zinc hairpin stack"/>
    <property type="match status" value="1"/>
</dbReference>
<feature type="compositionally biased region" description="Low complexity" evidence="5">
    <location>
        <begin position="846"/>
        <end position="856"/>
    </location>
</feature>
<dbReference type="InterPro" id="IPR008913">
    <property type="entry name" value="Znf_CHY"/>
</dbReference>
<dbReference type="Pfam" id="PF13639">
    <property type="entry name" value="zf-RING_2"/>
    <property type="match status" value="1"/>
</dbReference>
<organism evidence="9 10">
    <name type="scientific">Cyanidium caldarium</name>
    <name type="common">Red alga</name>
    <dbReference type="NCBI Taxonomy" id="2771"/>
    <lineage>
        <taxon>Eukaryota</taxon>
        <taxon>Rhodophyta</taxon>
        <taxon>Bangiophyceae</taxon>
        <taxon>Cyanidiales</taxon>
        <taxon>Cyanidiaceae</taxon>
        <taxon>Cyanidium</taxon>
    </lineage>
</organism>
<comment type="caution">
    <text evidence="9">The sequence shown here is derived from an EMBL/GenBank/DDBJ whole genome shotgun (WGS) entry which is preliminary data.</text>
</comment>
<evidence type="ECO:0000256" key="2">
    <source>
        <dbReference type="ARBA" id="ARBA00022771"/>
    </source>
</evidence>
<protein>
    <recommendedName>
        <fullName evidence="11">Zinc finger protein</fullName>
    </recommendedName>
</protein>
<evidence type="ECO:0000256" key="5">
    <source>
        <dbReference type="SAM" id="MobiDB-lite"/>
    </source>
</evidence>
<dbReference type="CDD" id="cd12108">
    <property type="entry name" value="Hr-like"/>
    <property type="match status" value="3"/>
</dbReference>
<dbReference type="InterPro" id="IPR001841">
    <property type="entry name" value="Znf_RING"/>
</dbReference>
<feature type="region of interest" description="Disordered" evidence="5">
    <location>
        <begin position="822"/>
        <end position="872"/>
    </location>
</feature>
<keyword evidence="1" id="KW-0479">Metal-binding</keyword>
<dbReference type="InterPro" id="IPR013083">
    <property type="entry name" value="Znf_RING/FYVE/PHD"/>
</dbReference>
<evidence type="ECO:0000256" key="1">
    <source>
        <dbReference type="ARBA" id="ARBA00022723"/>
    </source>
</evidence>
<dbReference type="GO" id="GO:0061630">
    <property type="term" value="F:ubiquitin protein ligase activity"/>
    <property type="evidence" value="ECO:0007669"/>
    <property type="project" value="TreeGrafter"/>
</dbReference>
<keyword evidence="10" id="KW-1185">Reference proteome</keyword>
<dbReference type="PROSITE" id="PS51270">
    <property type="entry name" value="ZF_CTCHY"/>
    <property type="match status" value="1"/>
</dbReference>
<evidence type="ECO:0000256" key="3">
    <source>
        <dbReference type="ARBA" id="ARBA00022833"/>
    </source>
</evidence>
<dbReference type="PROSITE" id="PS51266">
    <property type="entry name" value="ZF_CHY"/>
    <property type="match status" value="1"/>
</dbReference>
<accession>A0AAV9IV45</accession>
<feature type="domain" description="RING-type" evidence="6">
    <location>
        <begin position="1015"/>
        <end position="1057"/>
    </location>
</feature>
<evidence type="ECO:0000259" key="8">
    <source>
        <dbReference type="PROSITE" id="PS51270"/>
    </source>
</evidence>
<dbReference type="Gene3D" id="2.20.28.10">
    <property type="match status" value="1"/>
</dbReference>